<dbReference type="CDD" id="cd00136">
    <property type="entry name" value="PDZ_canonical"/>
    <property type="match status" value="1"/>
</dbReference>
<dbReference type="InterPro" id="IPR036282">
    <property type="entry name" value="Glutathione-S-Trfase_C_sf"/>
</dbReference>
<dbReference type="eggNOG" id="KOG4174">
    <property type="taxonomic scope" value="Eukaryota"/>
</dbReference>
<dbReference type="EnsemblProtists" id="EOD19506">
    <property type="protein sequence ID" value="EOD19506"/>
    <property type="gene ID" value="EMIHUDRAFT_102166"/>
</dbReference>
<evidence type="ECO:0000256" key="1">
    <source>
        <dbReference type="SAM" id="MobiDB-lite"/>
    </source>
</evidence>
<dbReference type="Pfam" id="PF13410">
    <property type="entry name" value="GST_C_2"/>
    <property type="match status" value="1"/>
</dbReference>
<dbReference type="Pfam" id="PF10354">
    <property type="entry name" value="BMT5-like"/>
    <property type="match status" value="1"/>
</dbReference>
<dbReference type="Pfam" id="PF17820">
    <property type="entry name" value="PDZ_6"/>
    <property type="match status" value="1"/>
</dbReference>
<dbReference type="Gene3D" id="1.20.1050.10">
    <property type="match status" value="1"/>
</dbReference>
<dbReference type="HOGENOM" id="CLU_025972_0_0_1"/>
<name>A0A0D3J7M1_EMIH1</name>
<dbReference type="AlphaFoldDB" id="A0A0D3J7M1"/>
<dbReference type="Proteomes" id="UP000013827">
    <property type="component" value="Unassembled WGS sequence"/>
</dbReference>
<dbReference type="InterPro" id="IPR001478">
    <property type="entry name" value="PDZ"/>
</dbReference>
<dbReference type="SUPFAM" id="SSF47616">
    <property type="entry name" value="GST C-terminal domain-like"/>
    <property type="match status" value="1"/>
</dbReference>
<protein>
    <recommendedName>
        <fullName evidence="2">PDZ domain-containing protein</fullName>
    </recommendedName>
</protein>
<organism evidence="3 4">
    <name type="scientific">Emiliania huxleyi (strain CCMP1516)</name>
    <dbReference type="NCBI Taxonomy" id="280463"/>
    <lineage>
        <taxon>Eukaryota</taxon>
        <taxon>Haptista</taxon>
        <taxon>Haptophyta</taxon>
        <taxon>Prymnesiophyceae</taxon>
        <taxon>Isochrysidales</taxon>
        <taxon>Noelaerhabdaceae</taxon>
        <taxon>Emiliania</taxon>
    </lineage>
</organism>
<dbReference type="SUPFAM" id="SSF52833">
    <property type="entry name" value="Thioredoxin-like"/>
    <property type="match status" value="1"/>
</dbReference>
<dbReference type="InterPro" id="IPR041489">
    <property type="entry name" value="PDZ_6"/>
</dbReference>
<accession>A0A0D3J7M1</accession>
<feature type="region of interest" description="Disordered" evidence="1">
    <location>
        <begin position="554"/>
        <end position="574"/>
    </location>
</feature>
<proteinExistence type="predicted"/>
<dbReference type="InterPro" id="IPR029063">
    <property type="entry name" value="SAM-dependent_MTases_sf"/>
</dbReference>
<dbReference type="eggNOG" id="KOG1422">
    <property type="taxonomic scope" value="Eukaryota"/>
</dbReference>
<dbReference type="GO" id="GO:0005737">
    <property type="term" value="C:cytoplasm"/>
    <property type="evidence" value="ECO:0007669"/>
    <property type="project" value="TreeGrafter"/>
</dbReference>
<dbReference type="PROSITE" id="PS50106">
    <property type="entry name" value="PDZ"/>
    <property type="match status" value="1"/>
</dbReference>
<feature type="domain" description="PDZ" evidence="2">
    <location>
        <begin position="601"/>
        <end position="660"/>
    </location>
</feature>
<dbReference type="CDD" id="cd00299">
    <property type="entry name" value="GST_C_family"/>
    <property type="match status" value="1"/>
</dbReference>
<dbReference type="SUPFAM" id="SSF50156">
    <property type="entry name" value="PDZ domain-like"/>
    <property type="match status" value="1"/>
</dbReference>
<dbReference type="RefSeq" id="XP_005771935.1">
    <property type="nucleotide sequence ID" value="XM_005771878.1"/>
</dbReference>
<dbReference type="GO" id="GO:0070475">
    <property type="term" value="P:rRNA base methylation"/>
    <property type="evidence" value="ECO:0007669"/>
    <property type="project" value="InterPro"/>
</dbReference>
<dbReference type="CDD" id="cd00570">
    <property type="entry name" value="GST_N_family"/>
    <property type="match status" value="1"/>
</dbReference>
<dbReference type="SMART" id="SM00228">
    <property type="entry name" value="PDZ"/>
    <property type="match status" value="1"/>
</dbReference>
<evidence type="ECO:0000313" key="4">
    <source>
        <dbReference type="Proteomes" id="UP000013827"/>
    </source>
</evidence>
<dbReference type="GO" id="GO:0070042">
    <property type="term" value="F:rRNA (uridine-N3-)-methyltransferase activity"/>
    <property type="evidence" value="ECO:0007669"/>
    <property type="project" value="InterPro"/>
</dbReference>
<dbReference type="STRING" id="2903.R1E936"/>
<dbReference type="InterPro" id="IPR004045">
    <property type="entry name" value="Glutathione_S-Trfase_N"/>
</dbReference>
<reference evidence="3" key="2">
    <citation type="submission" date="2024-10" db="UniProtKB">
        <authorList>
            <consortium name="EnsemblProtists"/>
        </authorList>
    </citation>
    <scope>IDENTIFICATION</scope>
</reference>
<keyword evidence="4" id="KW-1185">Reference proteome</keyword>
<dbReference type="PANTHER" id="PTHR43968">
    <property type="match status" value="1"/>
</dbReference>
<dbReference type="KEGG" id="ehx:EMIHUDRAFT_102166"/>
<dbReference type="Gene3D" id="3.40.30.10">
    <property type="entry name" value="Glutaredoxin"/>
    <property type="match status" value="1"/>
</dbReference>
<evidence type="ECO:0000259" key="2">
    <source>
        <dbReference type="PROSITE" id="PS50106"/>
    </source>
</evidence>
<dbReference type="InterPro" id="IPR019446">
    <property type="entry name" value="BMT5-like"/>
</dbReference>
<dbReference type="Pfam" id="PF13409">
    <property type="entry name" value="GST_N_2"/>
    <property type="match status" value="1"/>
</dbReference>
<reference evidence="4" key="1">
    <citation type="journal article" date="2013" name="Nature">
        <title>Pan genome of the phytoplankton Emiliania underpins its global distribution.</title>
        <authorList>
            <person name="Read B.A."/>
            <person name="Kegel J."/>
            <person name="Klute M.J."/>
            <person name="Kuo A."/>
            <person name="Lefebvre S.C."/>
            <person name="Maumus F."/>
            <person name="Mayer C."/>
            <person name="Miller J."/>
            <person name="Monier A."/>
            <person name="Salamov A."/>
            <person name="Young J."/>
            <person name="Aguilar M."/>
            <person name="Claverie J.M."/>
            <person name="Frickenhaus S."/>
            <person name="Gonzalez K."/>
            <person name="Herman E.K."/>
            <person name="Lin Y.C."/>
            <person name="Napier J."/>
            <person name="Ogata H."/>
            <person name="Sarno A.F."/>
            <person name="Shmutz J."/>
            <person name="Schroeder D."/>
            <person name="de Vargas C."/>
            <person name="Verret F."/>
            <person name="von Dassow P."/>
            <person name="Valentin K."/>
            <person name="Van de Peer Y."/>
            <person name="Wheeler G."/>
            <person name="Dacks J.B."/>
            <person name="Delwiche C.F."/>
            <person name="Dyhrman S.T."/>
            <person name="Glockner G."/>
            <person name="John U."/>
            <person name="Richards T."/>
            <person name="Worden A.Z."/>
            <person name="Zhang X."/>
            <person name="Grigoriev I.V."/>
            <person name="Allen A.E."/>
            <person name="Bidle K."/>
            <person name="Borodovsky M."/>
            <person name="Bowler C."/>
            <person name="Brownlee C."/>
            <person name="Cock J.M."/>
            <person name="Elias M."/>
            <person name="Gladyshev V.N."/>
            <person name="Groth M."/>
            <person name="Guda C."/>
            <person name="Hadaegh A."/>
            <person name="Iglesias-Rodriguez M.D."/>
            <person name="Jenkins J."/>
            <person name="Jones B.M."/>
            <person name="Lawson T."/>
            <person name="Leese F."/>
            <person name="Lindquist E."/>
            <person name="Lobanov A."/>
            <person name="Lomsadze A."/>
            <person name="Malik S.B."/>
            <person name="Marsh M.E."/>
            <person name="Mackinder L."/>
            <person name="Mock T."/>
            <person name="Mueller-Roeber B."/>
            <person name="Pagarete A."/>
            <person name="Parker M."/>
            <person name="Probert I."/>
            <person name="Quesneville H."/>
            <person name="Raines C."/>
            <person name="Rensing S.A."/>
            <person name="Riano-Pachon D.M."/>
            <person name="Richier S."/>
            <person name="Rokitta S."/>
            <person name="Shiraiwa Y."/>
            <person name="Soanes D.M."/>
            <person name="van der Giezen M."/>
            <person name="Wahlund T.M."/>
            <person name="Williams B."/>
            <person name="Wilson W."/>
            <person name="Wolfe G."/>
            <person name="Wurch L.L."/>
        </authorList>
    </citation>
    <scope>NUCLEOTIDE SEQUENCE</scope>
</reference>
<dbReference type="PaxDb" id="2903-EOD19506"/>
<sequence length="679" mass="71567">MLVRLPTLLDLGVQPLSGPSRVLLCGEADFSYAAALCATQRGAIEVTATAFEEEMELHERYPRAAEALARVRAAGARCDFGVDARELSRRYPSEEWDRVVFNLPQAPPEPRRRNQIQRQRALLRDFCAAAASVLSRDGQIWVTLLAGQGGTRLDPNQRAIGDSQIRAAAGPPADRLFEARQRLFGGGAPEVIFWRDSAGWCPFCEITWLVLEEMEVPYEVKTVPLRRYMLEGETKDAEYTRLVGPEGVVPGVQFRAASGFGPAVQSVERICDELRRRYPERYPAGSDAVRARACEGEASVFGRLRVARRSYEACAGAQSSALVALQPLASALADLDGMLAEGGPWLDGPRPSVADLMLLPFLERTEAAVPYFFGEDALERAGTCAAPKADATPRYGVPSLRVDAAAAAAIDGITAEACDAWAAAATAEERREAAGRLAGQPGLVAAFARRCAWLPDCAAGGGAAAEGAGGDAVEFALRSAAWLLLRCQGGGTSQVRSEAEAAARALRSAHGSAAAADAAAALAALSLNVGVPRDMGEGAARALRAHLRIVSDALSADPLPPRPRSARSSRARSGGAACQLSSGLTYSDGAGQRLVSVQKPLGLVIEPVGEEGARDQGVCVAEVGEGSNAERAGVRPGDVLLAVNNVDLASASLERVLGAISAVPGRAVNLRFQTTPRES</sequence>
<dbReference type="InterPro" id="IPR036034">
    <property type="entry name" value="PDZ_sf"/>
</dbReference>
<dbReference type="InterPro" id="IPR050983">
    <property type="entry name" value="GST_Omega/HSP26"/>
</dbReference>
<dbReference type="PANTHER" id="PTHR43968:SF6">
    <property type="entry name" value="GLUTATHIONE S-TRANSFERASE OMEGA"/>
    <property type="match status" value="1"/>
</dbReference>
<dbReference type="Gene3D" id="3.40.50.150">
    <property type="entry name" value="Vaccinia Virus protein VP39"/>
    <property type="match status" value="1"/>
</dbReference>
<dbReference type="InterPro" id="IPR036249">
    <property type="entry name" value="Thioredoxin-like_sf"/>
</dbReference>
<dbReference type="Gene3D" id="2.30.42.10">
    <property type="match status" value="1"/>
</dbReference>
<dbReference type="GeneID" id="17265007"/>
<evidence type="ECO:0000313" key="3">
    <source>
        <dbReference type="EnsemblProtists" id="EOD19506"/>
    </source>
</evidence>